<dbReference type="AlphaFoldDB" id="A0A820NNA0"/>
<accession>A0A820NNA0</accession>
<comment type="caution">
    <text evidence="1">The sequence shown here is derived from an EMBL/GenBank/DDBJ whole genome shotgun (WGS) entry which is preliminary data.</text>
</comment>
<dbReference type="Proteomes" id="UP000663868">
    <property type="component" value="Unassembled WGS sequence"/>
</dbReference>
<name>A0A820NNA0_9BILA</name>
<reference evidence="1" key="1">
    <citation type="submission" date="2021-02" db="EMBL/GenBank/DDBJ databases">
        <authorList>
            <person name="Nowell W R."/>
        </authorList>
    </citation>
    <scope>NUCLEOTIDE SEQUENCE</scope>
</reference>
<dbReference type="EMBL" id="CAJOBB010023203">
    <property type="protein sequence ID" value="CAF4391250.1"/>
    <property type="molecule type" value="Genomic_DNA"/>
</dbReference>
<proteinExistence type="predicted"/>
<evidence type="ECO:0000313" key="2">
    <source>
        <dbReference type="Proteomes" id="UP000663868"/>
    </source>
</evidence>
<gene>
    <name evidence="1" type="ORF">KXQ929_LOCUS50478</name>
</gene>
<evidence type="ECO:0000313" key="1">
    <source>
        <dbReference type="EMBL" id="CAF4391250.1"/>
    </source>
</evidence>
<protein>
    <submittedName>
        <fullName evidence="1">Uncharacterized protein</fullName>
    </submittedName>
</protein>
<sequence>ACADFRATCFSRDRRIETSTSKTLGIHEWNVKFVPCPKNII</sequence>
<organism evidence="1 2">
    <name type="scientific">Adineta steineri</name>
    <dbReference type="NCBI Taxonomy" id="433720"/>
    <lineage>
        <taxon>Eukaryota</taxon>
        <taxon>Metazoa</taxon>
        <taxon>Spiralia</taxon>
        <taxon>Gnathifera</taxon>
        <taxon>Rotifera</taxon>
        <taxon>Eurotatoria</taxon>
        <taxon>Bdelloidea</taxon>
        <taxon>Adinetida</taxon>
        <taxon>Adinetidae</taxon>
        <taxon>Adineta</taxon>
    </lineage>
</organism>
<feature type="non-terminal residue" evidence="1">
    <location>
        <position position="1"/>
    </location>
</feature>